<feature type="domain" description="Lantibiotic biosynthesis protein dehydration" evidence="3">
    <location>
        <begin position="207"/>
        <end position="575"/>
    </location>
</feature>
<dbReference type="InterPro" id="IPR017146">
    <property type="entry name" value="Lanti_2_LanM"/>
</dbReference>
<name>A0A840PFI0_9ACTN</name>
<organism evidence="4 5">
    <name type="scientific">Thermocatellispora tengchongensis</name>
    <dbReference type="NCBI Taxonomy" id="1073253"/>
    <lineage>
        <taxon>Bacteria</taxon>
        <taxon>Bacillati</taxon>
        <taxon>Actinomycetota</taxon>
        <taxon>Actinomycetes</taxon>
        <taxon>Streptosporangiales</taxon>
        <taxon>Streptosporangiaceae</taxon>
        <taxon>Thermocatellispora</taxon>
    </lineage>
</organism>
<gene>
    <name evidence="4" type="ORF">HNP84_006454</name>
</gene>
<dbReference type="RefSeq" id="WP_185053585.1">
    <property type="nucleotide sequence ID" value="NZ_BAABIX010000008.1"/>
</dbReference>
<dbReference type="Pfam" id="PF13575">
    <property type="entry name" value="DUF4135"/>
    <property type="match status" value="1"/>
</dbReference>
<evidence type="ECO:0000313" key="5">
    <source>
        <dbReference type="Proteomes" id="UP000578449"/>
    </source>
</evidence>
<feature type="region of interest" description="Disordered" evidence="2">
    <location>
        <begin position="20"/>
        <end position="40"/>
    </location>
</feature>
<dbReference type="CDD" id="cd04792">
    <property type="entry name" value="LanM-like"/>
    <property type="match status" value="1"/>
</dbReference>
<dbReference type="GO" id="GO:0031179">
    <property type="term" value="P:peptide modification"/>
    <property type="evidence" value="ECO:0007669"/>
    <property type="project" value="InterPro"/>
</dbReference>
<keyword evidence="1" id="KW-0862">Zinc</keyword>
<dbReference type="InterPro" id="IPR025410">
    <property type="entry name" value="Lant_dehyd"/>
</dbReference>
<feature type="binding site" evidence="1">
    <location>
        <position position="962"/>
    </location>
    <ligand>
        <name>Zn(2+)</name>
        <dbReference type="ChEBI" id="CHEBI:29105"/>
    </ligand>
</feature>
<dbReference type="EMBL" id="JACHGN010000015">
    <property type="protein sequence ID" value="MBB5136703.1"/>
    <property type="molecule type" value="Genomic_DNA"/>
</dbReference>
<dbReference type="GO" id="GO:0005975">
    <property type="term" value="P:carbohydrate metabolic process"/>
    <property type="evidence" value="ECO:0007669"/>
    <property type="project" value="InterPro"/>
</dbReference>
<dbReference type="PIRSF" id="PIRSF037228">
    <property type="entry name" value="Lant_mod_RumM"/>
    <property type="match status" value="1"/>
</dbReference>
<evidence type="ECO:0000259" key="3">
    <source>
        <dbReference type="Pfam" id="PF13575"/>
    </source>
</evidence>
<evidence type="ECO:0000256" key="1">
    <source>
        <dbReference type="PIRSR" id="PIRSR607822-1"/>
    </source>
</evidence>
<dbReference type="InterPro" id="IPR007822">
    <property type="entry name" value="LANC-like"/>
</dbReference>
<comment type="caution">
    <text evidence="4">The sequence shown here is derived from an EMBL/GenBank/DDBJ whole genome shotgun (WGS) entry which is preliminary data.</text>
</comment>
<protein>
    <submittedName>
        <fullName evidence="4">Type 2 lantibiotic biosynthesis protein LanM</fullName>
    </submittedName>
</protein>
<dbReference type="SMART" id="SM01260">
    <property type="entry name" value="LANC_like"/>
    <property type="match status" value="1"/>
</dbReference>
<proteinExistence type="predicted"/>
<dbReference type="GO" id="GO:0046872">
    <property type="term" value="F:metal ion binding"/>
    <property type="evidence" value="ECO:0007669"/>
    <property type="project" value="UniProtKB-KW"/>
</dbReference>
<accession>A0A840PFI0</accession>
<dbReference type="PRINTS" id="PR01950">
    <property type="entry name" value="LANCSUPER"/>
</dbReference>
<dbReference type="Pfam" id="PF05147">
    <property type="entry name" value="LANC_like"/>
    <property type="match status" value="1"/>
</dbReference>
<dbReference type="Proteomes" id="UP000578449">
    <property type="component" value="Unassembled WGS sequence"/>
</dbReference>
<sequence>MLDVPGYALAGVPAPLRAAPLAERRRTASRHQPGEGARERLARWRSTPPFDTPGLWQRRLAADSLDENGLLALLTDPVYTGEEPEWMGIVHDSGFLLDGSPGADWEPTHINLLSTLVAPLLRHGRELLRARLDGLGSTLIEGEVFLEQALRPLTELVHRMVSRTAVVELWEARETGALGEGGSEERFRRFLAAYEHAEGRARLLERYPVLVRQVAVAVRNWVRANALLAERLVADADALGVTTPLAELHSGLGDRHRGGFTVCRLRFHDGLQIMYKPRPLAVDAHFQRLLCWFNDHGAGRPLRTIEVLDRGQYGWVEYVQPEPCADREALHAFYHRQGFLLALLHLLRAADFHAENLIAAGDQPVLVDLESLLAPELPLRDTRVTAVEHVMGELTVSSVLAIGLLPQPAWATEDGTLVDVSGMGHPTNLNSPTPIPFLVDLGKDTMRIELAYKPMETPNHRPVPPDATLDLNEFREDVLEGFTEAYRICEREREALAGVLEMFRGDRVRVIVRPTMLYEAILRISYHPALLGDGSDRDRHFDALWRETAHLPALAPCIDAERRDLWNNDVPYFSATTDGDALLAADDEPVPGFPLRPAMDAVLDRLRTLGPEDYARQRWLVHGTISMAAANSHGVRAMPAYALEPVAGEPEALVTAAVDVGERLRELAVTAEGGAQWFGVNTTKEGEWSLGRLRPDLFHGLSGIALFLAHLGALSGDDRHTELARAALDTALAQVRRGLLGQELGMTGYGGFVYTLSHLAALWQDDRLLGHARSLLEPLNALIETDREYDVVGGCAGLLVCLDSLHALSPEPRVRDIMNNAARHLLNSRTGPGWLSDSLRRQANRPISGFSHGTGGMGWALGRAGELLSEDAYVRAGIEAIRYEQESFDPRTGTFAELRDHSAFDLPADMPPVAFWCYGAMGIGLSRVLASRWLTGPLAQAEVDAALTTTRAHGFGSSQCLCHGDFGNIELLLQTAAVRDDPGLRAEAVALAHASAARPEWTCGTVSGVQVPGLITGLAGIGYGMLRAARPDRVPAVIALERPRSGLGV</sequence>
<dbReference type="InterPro" id="IPR012341">
    <property type="entry name" value="6hp_glycosidase-like_sf"/>
</dbReference>
<keyword evidence="1" id="KW-0479">Metal-binding</keyword>
<feature type="compositionally biased region" description="Basic and acidic residues" evidence="2">
    <location>
        <begin position="22"/>
        <end position="40"/>
    </location>
</feature>
<dbReference type="SUPFAM" id="SSF158745">
    <property type="entry name" value="LanC-like"/>
    <property type="match status" value="1"/>
</dbReference>
<dbReference type="NCBIfam" id="TIGR03897">
    <property type="entry name" value="lanti_2_LanM"/>
    <property type="match status" value="1"/>
</dbReference>
<feature type="binding site" evidence="1">
    <location>
        <position position="917"/>
    </location>
    <ligand>
        <name>Zn(2+)</name>
        <dbReference type="ChEBI" id="CHEBI:29105"/>
    </ligand>
</feature>
<evidence type="ECO:0000313" key="4">
    <source>
        <dbReference type="EMBL" id="MBB5136703.1"/>
    </source>
</evidence>
<reference evidence="4 5" key="1">
    <citation type="submission" date="2020-08" db="EMBL/GenBank/DDBJ databases">
        <title>Genomic Encyclopedia of Type Strains, Phase IV (KMG-IV): sequencing the most valuable type-strain genomes for metagenomic binning, comparative biology and taxonomic classification.</title>
        <authorList>
            <person name="Goeker M."/>
        </authorList>
    </citation>
    <scope>NUCLEOTIDE SEQUENCE [LARGE SCALE GENOMIC DNA]</scope>
    <source>
        <strain evidence="4 5">DSM 45615</strain>
    </source>
</reference>
<keyword evidence="5" id="KW-1185">Reference proteome</keyword>
<evidence type="ECO:0000256" key="2">
    <source>
        <dbReference type="SAM" id="MobiDB-lite"/>
    </source>
</evidence>
<feature type="binding site" evidence="1">
    <location>
        <position position="963"/>
    </location>
    <ligand>
        <name>Zn(2+)</name>
        <dbReference type="ChEBI" id="CHEBI:29105"/>
    </ligand>
</feature>
<dbReference type="Gene3D" id="1.50.10.10">
    <property type="match status" value="1"/>
</dbReference>
<dbReference type="AlphaFoldDB" id="A0A840PFI0"/>
<dbReference type="PRINTS" id="PR01955">
    <property type="entry name" value="LANCFRANKIA"/>
</dbReference>